<dbReference type="EMBL" id="CYTV01000017">
    <property type="protein sequence ID" value="CUJ13719.1"/>
    <property type="molecule type" value="Genomic_DNA"/>
</dbReference>
<dbReference type="Proteomes" id="UP000053096">
    <property type="component" value="Unassembled WGS sequence"/>
</dbReference>
<dbReference type="PANTHER" id="PTHR42957">
    <property type="entry name" value="HELICASE MJ1565-RELATED"/>
    <property type="match status" value="1"/>
</dbReference>
<gene>
    <name evidence="2" type="ORF">BBN53_21050</name>
    <name evidence="3" type="ORF">ERS370011_03949</name>
</gene>
<dbReference type="PANTHER" id="PTHR42957:SF1">
    <property type="entry name" value="HELICASE MJ1565-RELATED"/>
    <property type="match status" value="1"/>
</dbReference>
<accession>A0A0J6C487</accession>
<reference evidence="2 5" key="2">
    <citation type="submission" date="2016-07" db="EMBL/GenBank/DDBJ databases">
        <title>Complete genome sequences of Bordetella pseudohinzii.</title>
        <authorList>
            <person name="Spilker T."/>
            <person name="Darrah R."/>
            <person name="LiPuma J.J."/>
        </authorList>
    </citation>
    <scope>NUCLEOTIDE SEQUENCE [LARGE SCALE GENOMIC DNA]</scope>
    <source>
        <strain evidence="2 5">HI4681</strain>
        <plasmid evidence="2 5">unnamed1</plasmid>
    </source>
</reference>
<organism evidence="3 4">
    <name type="scientific">Bordetella pseudohinzii</name>
    <dbReference type="NCBI Taxonomy" id="1331258"/>
    <lineage>
        <taxon>Bacteria</taxon>
        <taxon>Pseudomonadati</taxon>
        <taxon>Pseudomonadota</taxon>
        <taxon>Betaproteobacteria</taxon>
        <taxon>Burkholderiales</taxon>
        <taxon>Alcaligenaceae</taxon>
        <taxon>Bordetella</taxon>
    </lineage>
</organism>
<geneLocation type="plasmid" evidence="2 5">
    <name>unnamed1</name>
</geneLocation>
<dbReference type="Gene3D" id="3.40.50.300">
    <property type="entry name" value="P-loop containing nucleotide triphosphate hydrolases"/>
    <property type="match status" value="1"/>
</dbReference>
<dbReference type="SUPFAM" id="SSF52540">
    <property type="entry name" value="P-loop containing nucleoside triphosphate hydrolases"/>
    <property type="match status" value="1"/>
</dbReference>
<dbReference type="InterPro" id="IPR027417">
    <property type="entry name" value="P-loop_NTPase"/>
</dbReference>
<dbReference type="InterPro" id="IPR002789">
    <property type="entry name" value="HerA_central"/>
</dbReference>
<name>A0A0J6C487_9BORD</name>
<sequence>METGEILLGIDDWKYTKEKTRVPIFWVEDRVINHHVGVAGTSGAGKTHWIRKFVQGMPPHVEIDLFDYHGDIEIPGAQSVVFSEATRYGYNPLVLNPDPHYGGVRRGISDVLNAMTQTGRVLGGNQEGVLRNLLTDTYAARGILQDEPQSWKRREATQEEIRALQLAQDWGTLRATYPTLEDVIRMAKRKLRALYLRVEDSGRGAAVLSAFDAYCRAMRSFKSSAALCQRAEQSDEDQKRLAAAKDKALQAHAAYLDALESGRELEETIKYGNKDVLQSTITRLENLVALGLFNANPPPFGNARIRRYVIKPLASSTAELVMFVHFRLQAIIREMMQRGESGGQLRRLIVLDESKIFNSEDPHNPVNKIVNEMRKFGLAILLAGQSPAHFSEDFIKGAGTLLLLNLATADWDDAARKLKIEKDKLRFLRPQRSGAIRLLEKGQGMNFKQIRFE</sequence>
<dbReference type="RefSeq" id="WP_043215689.1">
    <property type="nucleotide sequence ID" value="NZ_CAJGUP010000012.1"/>
</dbReference>
<evidence type="ECO:0000313" key="4">
    <source>
        <dbReference type="Proteomes" id="UP000053096"/>
    </source>
</evidence>
<evidence type="ECO:0000313" key="2">
    <source>
        <dbReference type="EMBL" id="ANY18513.1"/>
    </source>
</evidence>
<keyword evidence="5" id="KW-1185">Reference proteome</keyword>
<evidence type="ECO:0000259" key="1">
    <source>
        <dbReference type="Pfam" id="PF01935"/>
    </source>
</evidence>
<dbReference type="OrthoDB" id="9806951at2"/>
<dbReference type="Proteomes" id="UP000092950">
    <property type="component" value="Plasmid unnamed1"/>
</dbReference>
<keyword evidence="2" id="KW-0614">Plasmid</keyword>
<dbReference type="Pfam" id="PF01935">
    <property type="entry name" value="DUF87"/>
    <property type="match status" value="1"/>
</dbReference>
<protein>
    <submittedName>
        <fullName evidence="3">Type IV secretory pathway, VirB4 components</fullName>
    </submittedName>
</protein>
<evidence type="ECO:0000313" key="5">
    <source>
        <dbReference type="Proteomes" id="UP000092950"/>
    </source>
</evidence>
<feature type="domain" description="Helicase HerA central" evidence="1">
    <location>
        <begin position="22"/>
        <end position="71"/>
    </location>
</feature>
<reference evidence="3 4" key="1">
    <citation type="submission" date="2015-09" db="EMBL/GenBank/DDBJ databases">
        <authorList>
            <person name="Jackson K.R."/>
            <person name="Lunt B.L."/>
            <person name="Fisher J.N.B."/>
            <person name="Gardner A.V."/>
            <person name="Bailey M.E."/>
            <person name="Deus L.M."/>
            <person name="Earl A.S."/>
            <person name="Gibby P.D."/>
            <person name="Hartmann K.A."/>
            <person name="Liu J.E."/>
            <person name="Manci A.M."/>
            <person name="Nielsen D.A."/>
            <person name="Solomon M.B."/>
            <person name="Breakwell D.P."/>
            <person name="Burnett S.H."/>
            <person name="Grose J.H."/>
        </authorList>
    </citation>
    <scope>NUCLEOTIDE SEQUENCE [LARGE SCALE GENOMIC DNA]</scope>
    <source>
        <strain evidence="3 4">2789STDY5608636</strain>
    </source>
</reference>
<dbReference type="AlphaFoldDB" id="A0A0J6C487"/>
<accession>A0A0M7HW04</accession>
<dbReference type="InterPro" id="IPR008571">
    <property type="entry name" value="HerA-like"/>
</dbReference>
<proteinExistence type="predicted"/>
<evidence type="ECO:0000313" key="3">
    <source>
        <dbReference type="EMBL" id="CUJ13719.1"/>
    </source>
</evidence>
<dbReference type="EMBL" id="CP016441">
    <property type="protein sequence ID" value="ANY18513.1"/>
    <property type="molecule type" value="Genomic_DNA"/>
</dbReference>
<dbReference type="KEGG" id="bpdz:BBN53_21050"/>